<dbReference type="Proteomes" id="UP000003434">
    <property type="component" value="Unassembled WGS sequence"/>
</dbReference>
<evidence type="ECO:0000313" key="1">
    <source>
        <dbReference type="EMBL" id="EFU77076.1"/>
    </source>
</evidence>
<reference evidence="1 2" key="1">
    <citation type="submission" date="2010-12" db="EMBL/GenBank/DDBJ databases">
        <authorList>
            <person name="Muzny D."/>
            <person name="Qin X."/>
            <person name="Deng J."/>
            <person name="Jiang H."/>
            <person name="Liu Y."/>
            <person name="Qu J."/>
            <person name="Song X.-Z."/>
            <person name="Zhang L."/>
            <person name="Thornton R."/>
            <person name="Coyle M."/>
            <person name="Francisco L."/>
            <person name="Jackson L."/>
            <person name="Javaid M."/>
            <person name="Korchina V."/>
            <person name="Kovar C."/>
            <person name="Mata R."/>
            <person name="Mathew T."/>
            <person name="Ngo R."/>
            <person name="Nguyen L."/>
            <person name="Nguyen N."/>
            <person name="Okwuonu G."/>
            <person name="Ongeri F."/>
            <person name="Pham C."/>
            <person name="Simmons D."/>
            <person name="Wilczek-Boney K."/>
            <person name="Hale W."/>
            <person name="Jakkamsetti A."/>
            <person name="Pham P."/>
            <person name="Ruth R."/>
            <person name="San Lucas F."/>
            <person name="Warren J."/>
            <person name="Zhang J."/>
            <person name="Zhao Z."/>
            <person name="Zhou C."/>
            <person name="Zhu D."/>
            <person name="Lee S."/>
            <person name="Bess C."/>
            <person name="Blankenburg K."/>
            <person name="Forbes L."/>
            <person name="Fu Q."/>
            <person name="Gubbala S."/>
            <person name="Hirani K."/>
            <person name="Jayaseelan J.C."/>
            <person name="Lara F."/>
            <person name="Munidasa M."/>
            <person name="Palculict T."/>
            <person name="Patil S."/>
            <person name="Pu L.-L."/>
            <person name="Saada N."/>
            <person name="Tang L."/>
            <person name="Weissenberger G."/>
            <person name="Zhu Y."/>
            <person name="Hemphill L."/>
            <person name="Shang Y."/>
            <person name="Youmans B."/>
            <person name="Ayvaz T."/>
            <person name="Ross M."/>
            <person name="Santibanez J."/>
            <person name="Aqrawi P."/>
            <person name="Gross S."/>
            <person name="Joshi V."/>
            <person name="Fowler G."/>
            <person name="Nazareth L."/>
            <person name="Reid J."/>
            <person name="Worley K."/>
            <person name="Petrosino J."/>
            <person name="Highlander S."/>
            <person name="Gibbs R."/>
        </authorList>
    </citation>
    <scope>NUCLEOTIDE SEQUENCE [LARGE SCALE GENOMIC DNA]</scope>
    <source>
        <strain evidence="1 2">DSM 3986</strain>
    </source>
</reference>
<sequence>MFKKVENLKKLDIQILLLKKLAKLNFFSCNGVNTKPNKT</sequence>
<protein>
    <submittedName>
        <fullName evidence="1">Uncharacterized protein</fullName>
    </submittedName>
</protein>
<gene>
    <name evidence="1" type="ORF">HMPREF0381_1075</name>
</gene>
<dbReference type="EMBL" id="AEPW01000045">
    <property type="protein sequence ID" value="EFU77076.1"/>
    <property type="molecule type" value="Genomic_DNA"/>
</dbReference>
<evidence type="ECO:0000313" key="2">
    <source>
        <dbReference type="Proteomes" id="UP000003434"/>
    </source>
</evidence>
<dbReference type="AlphaFoldDB" id="E6LM90"/>
<organism evidence="1 2">
    <name type="scientific">Lachnoanaerobaculum saburreum DSM 3986</name>
    <dbReference type="NCBI Taxonomy" id="887325"/>
    <lineage>
        <taxon>Bacteria</taxon>
        <taxon>Bacillati</taxon>
        <taxon>Bacillota</taxon>
        <taxon>Clostridia</taxon>
        <taxon>Lachnospirales</taxon>
        <taxon>Lachnospiraceae</taxon>
        <taxon>Lachnoanaerobaculum</taxon>
    </lineage>
</organism>
<accession>E6LM90</accession>
<dbReference type="HOGENOM" id="CLU_3311966_0_0_9"/>
<proteinExistence type="predicted"/>
<comment type="caution">
    <text evidence="1">The sequence shown here is derived from an EMBL/GenBank/DDBJ whole genome shotgun (WGS) entry which is preliminary data.</text>
</comment>
<name>E6LM90_9FIRM</name>